<feature type="chain" id="PRO_5045116955" evidence="1">
    <location>
        <begin position="27"/>
        <end position="414"/>
    </location>
</feature>
<protein>
    <submittedName>
        <fullName evidence="2">Uncharacterized protein</fullName>
    </submittedName>
</protein>
<reference evidence="3" key="1">
    <citation type="journal article" date="2019" name="Int. J. Syst. Evol. Microbiol.">
        <title>The Global Catalogue of Microorganisms (GCM) 10K type strain sequencing project: providing services to taxonomists for standard genome sequencing and annotation.</title>
        <authorList>
            <consortium name="The Broad Institute Genomics Platform"/>
            <consortium name="The Broad Institute Genome Sequencing Center for Infectious Disease"/>
            <person name="Wu L."/>
            <person name="Ma J."/>
        </authorList>
    </citation>
    <scope>NUCLEOTIDE SEQUENCE [LARGE SCALE GENOMIC DNA]</scope>
    <source>
        <strain evidence="3">JCM 17125</strain>
    </source>
</reference>
<comment type="caution">
    <text evidence="2">The sequence shown here is derived from an EMBL/GenBank/DDBJ whole genome shotgun (WGS) entry which is preliminary data.</text>
</comment>
<keyword evidence="1" id="KW-0732">Signal</keyword>
<evidence type="ECO:0000313" key="3">
    <source>
        <dbReference type="Proteomes" id="UP001501468"/>
    </source>
</evidence>
<evidence type="ECO:0000256" key="1">
    <source>
        <dbReference type="SAM" id="SignalP"/>
    </source>
</evidence>
<keyword evidence="3" id="KW-1185">Reference proteome</keyword>
<evidence type="ECO:0000313" key="2">
    <source>
        <dbReference type="EMBL" id="GAA3716425.1"/>
    </source>
</evidence>
<dbReference type="RefSeq" id="WP_344949936.1">
    <property type="nucleotide sequence ID" value="NZ_BAABDC010000007.1"/>
</dbReference>
<feature type="signal peptide" evidence="1">
    <location>
        <begin position="1"/>
        <end position="26"/>
    </location>
</feature>
<dbReference type="Proteomes" id="UP001501468">
    <property type="component" value="Unassembled WGS sequence"/>
</dbReference>
<accession>A0ABP7EFB4</accession>
<gene>
    <name evidence="2" type="ORF">GCM10022399_36350</name>
</gene>
<proteinExistence type="predicted"/>
<dbReference type="EMBL" id="BAABDC010000007">
    <property type="protein sequence ID" value="GAA3716425.1"/>
    <property type="molecule type" value="Genomic_DNA"/>
</dbReference>
<organism evidence="2 3">
    <name type="scientific">Terrabacter ginsenosidimutans</name>
    <dbReference type="NCBI Taxonomy" id="490575"/>
    <lineage>
        <taxon>Bacteria</taxon>
        <taxon>Bacillati</taxon>
        <taxon>Actinomycetota</taxon>
        <taxon>Actinomycetes</taxon>
        <taxon>Micrococcales</taxon>
        <taxon>Intrasporangiaceae</taxon>
        <taxon>Terrabacter</taxon>
    </lineage>
</organism>
<name>A0ABP7EFB4_9MICO</name>
<sequence>MRRTTTWTIALVTSLAVSGATGTAVAAAATSPQLQTQTQDRSAFVAADGHTYDYASGTTSDPRAAGQVAKIRTLLPADWRSRQAAALARFGVEPSAAQDALGRAIDPTHYQCAPTRLDAFVDGVLADIDPSSLFVLSMLGGFDFPTYDALLFGSTDDPAYALTKDSRNELTSSFRAAQKFWDTDGTDIQLMAMHGDVMRDPARLARLIGVLYGVDDTRAAQLAALVVDVVTTDPGLARGDSPIFTLNAFAFSGQGDPDPVISSLPDKLVFGDGMLDALGAIGVGDVGPRAVLGHEYGHHVQYDKNLFASPLTGPEATRRTELMADAFGTYFVTHKRGLALNTKRVLEAEQSFYQVGDCAFTNAGHHGTPNQRLRASTWGASVAADAQKQGQVMPSLTLDSRFESALPQFVAPDA</sequence>